<dbReference type="RefSeq" id="WP_092677679.1">
    <property type="nucleotide sequence ID" value="NZ_FOGC01000012.1"/>
</dbReference>
<dbReference type="AlphaFoldDB" id="A0A1H9LQW1"/>
<protein>
    <submittedName>
        <fullName evidence="5">Alcohol dehydrogenase, class IV</fullName>
    </submittedName>
</protein>
<dbReference type="Proteomes" id="UP000242515">
    <property type="component" value="Unassembled WGS sequence"/>
</dbReference>
<evidence type="ECO:0000259" key="4">
    <source>
        <dbReference type="Pfam" id="PF25137"/>
    </source>
</evidence>
<dbReference type="OrthoDB" id="9815791at2"/>
<comment type="similarity">
    <text evidence="1">Belongs to the iron-containing alcohol dehydrogenase family.</text>
</comment>
<sequence>MSTITALCSNQQTLSGSGSLQELPALLGQTPGDALLFASPSFLNGSHWPALSASLTAQLVGIVEVTQEASPQQLDEWVSAWRGRCRTVIAIGGGSTLDAGKAFSTLACHPLPAVRYLEKVGDTPLSGERLALIAIPTTAGTGSEVTQNAVVTDTQVLKTKASLRHPNLVPDYAILDARLMEGTPAAVLANCGIDAFTHLFEAYLSRHATPLIHALSTTGLELFVEAWPTIALDDDLGEASREKMLIASWLGGLCLASAGLGVIHGIAGEIGAYKTWHHGKVCGQLLLPFFDLLADSGNDRQQQLLHKLNHRLFPLAQQQFPAQHLKLWIMDNACSPFWESDCTLTADEVTELTQRSTNKNSVVDYCADQRATLITQAWHTAG</sequence>
<reference evidence="6" key="1">
    <citation type="submission" date="2016-10" db="EMBL/GenBank/DDBJ databases">
        <authorList>
            <person name="Varghese N."/>
            <person name="Submissions S."/>
        </authorList>
    </citation>
    <scope>NUCLEOTIDE SEQUENCE [LARGE SCALE GENOMIC DNA]</scope>
    <source>
        <strain evidence="6">8N4</strain>
    </source>
</reference>
<dbReference type="GO" id="GO:0004022">
    <property type="term" value="F:alcohol dehydrogenase (NAD+) activity"/>
    <property type="evidence" value="ECO:0007669"/>
    <property type="project" value="TreeGrafter"/>
</dbReference>
<keyword evidence="2" id="KW-0560">Oxidoreductase</keyword>
<evidence type="ECO:0000313" key="6">
    <source>
        <dbReference type="Proteomes" id="UP000242515"/>
    </source>
</evidence>
<name>A0A1H9LQW1_9GAMM</name>
<proteinExistence type="inferred from homology"/>
<keyword evidence="6" id="KW-1185">Reference proteome</keyword>
<feature type="domain" description="Fe-containing alcohol dehydrogenase-like C-terminal" evidence="4">
    <location>
        <begin position="189"/>
        <end position="304"/>
    </location>
</feature>
<evidence type="ECO:0000259" key="3">
    <source>
        <dbReference type="Pfam" id="PF00465"/>
    </source>
</evidence>
<dbReference type="InterPro" id="IPR056798">
    <property type="entry name" value="ADH_Fe_C"/>
</dbReference>
<dbReference type="EMBL" id="FOGC01000012">
    <property type="protein sequence ID" value="SER13607.1"/>
    <property type="molecule type" value="Genomic_DNA"/>
</dbReference>
<feature type="domain" description="Alcohol dehydrogenase iron-type/glycerol dehydrogenase GldA" evidence="3">
    <location>
        <begin position="12"/>
        <end position="176"/>
    </location>
</feature>
<dbReference type="InterPro" id="IPR039697">
    <property type="entry name" value="Alcohol_dehydrogenase_Fe"/>
</dbReference>
<dbReference type="InterPro" id="IPR001670">
    <property type="entry name" value="ADH_Fe/GldA"/>
</dbReference>
<accession>A0A1H9LQW1</accession>
<dbReference type="PANTHER" id="PTHR11496:SF102">
    <property type="entry name" value="ALCOHOL DEHYDROGENASE 4"/>
    <property type="match status" value="1"/>
</dbReference>
<dbReference type="SUPFAM" id="SSF56796">
    <property type="entry name" value="Dehydroquinate synthase-like"/>
    <property type="match status" value="1"/>
</dbReference>
<dbReference type="PANTHER" id="PTHR11496">
    <property type="entry name" value="ALCOHOL DEHYDROGENASE"/>
    <property type="match status" value="1"/>
</dbReference>
<dbReference type="Gene3D" id="3.40.50.1970">
    <property type="match status" value="1"/>
</dbReference>
<dbReference type="Gene3D" id="1.20.1090.10">
    <property type="entry name" value="Dehydroquinate synthase-like - alpha domain"/>
    <property type="match status" value="1"/>
</dbReference>
<dbReference type="Pfam" id="PF25137">
    <property type="entry name" value="ADH_Fe_C"/>
    <property type="match status" value="1"/>
</dbReference>
<organism evidence="5 6">
    <name type="scientific">Rosenbergiella nectarea</name>
    <dbReference type="NCBI Taxonomy" id="988801"/>
    <lineage>
        <taxon>Bacteria</taxon>
        <taxon>Pseudomonadati</taxon>
        <taxon>Pseudomonadota</taxon>
        <taxon>Gammaproteobacteria</taxon>
        <taxon>Enterobacterales</taxon>
        <taxon>Erwiniaceae</taxon>
        <taxon>Rosenbergiella</taxon>
    </lineage>
</organism>
<dbReference type="STRING" id="988801.SAMN05216522_11234"/>
<dbReference type="Pfam" id="PF00465">
    <property type="entry name" value="Fe-ADH"/>
    <property type="match status" value="1"/>
</dbReference>
<evidence type="ECO:0000256" key="2">
    <source>
        <dbReference type="ARBA" id="ARBA00023002"/>
    </source>
</evidence>
<evidence type="ECO:0000256" key="1">
    <source>
        <dbReference type="ARBA" id="ARBA00007358"/>
    </source>
</evidence>
<dbReference type="GO" id="GO:0046872">
    <property type="term" value="F:metal ion binding"/>
    <property type="evidence" value="ECO:0007669"/>
    <property type="project" value="InterPro"/>
</dbReference>
<gene>
    <name evidence="5" type="ORF">SAMN05216522_11234</name>
</gene>
<evidence type="ECO:0000313" key="5">
    <source>
        <dbReference type="EMBL" id="SER13607.1"/>
    </source>
</evidence>